<keyword evidence="2" id="KW-0238">DNA-binding</keyword>
<organism evidence="2 3">
    <name type="scientific">Marinomonas transparens</name>
    <dbReference type="NCBI Taxonomy" id="2795388"/>
    <lineage>
        <taxon>Bacteria</taxon>
        <taxon>Pseudomonadati</taxon>
        <taxon>Pseudomonadota</taxon>
        <taxon>Gammaproteobacteria</taxon>
        <taxon>Oceanospirillales</taxon>
        <taxon>Oceanospirillaceae</taxon>
        <taxon>Marinomonas</taxon>
    </lineage>
</organism>
<dbReference type="InterPro" id="IPR018640">
    <property type="entry name" value="DUF2063"/>
</dbReference>
<evidence type="ECO:0000313" key="3">
    <source>
        <dbReference type="Proteomes" id="UP000628710"/>
    </source>
</evidence>
<dbReference type="RefSeq" id="WP_199466216.1">
    <property type="nucleotide sequence ID" value="NZ_JAEMNX010000001.1"/>
</dbReference>
<dbReference type="InterPro" id="IPR044922">
    <property type="entry name" value="DUF2063_N_sf"/>
</dbReference>
<accession>A0A934JMA5</accession>
<feature type="domain" description="Putative DNA-binding" evidence="1">
    <location>
        <begin position="4"/>
        <end position="92"/>
    </location>
</feature>
<keyword evidence="3" id="KW-1185">Reference proteome</keyword>
<dbReference type="GO" id="GO:0003677">
    <property type="term" value="F:DNA binding"/>
    <property type="evidence" value="ECO:0007669"/>
    <property type="project" value="UniProtKB-KW"/>
</dbReference>
<dbReference type="Gene3D" id="1.10.150.690">
    <property type="entry name" value="DUF2063"/>
    <property type="match status" value="1"/>
</dbReference>
<evidence type="ECO:0000313" key="2">
    <source>
        <dbReference type="EMBL" id="MBJ7536133.1"/>
    </source>
</evidence>
<comment type="caution">
    <text evidence="2">The sequence shown here is derived from an EMBL/GenBank/DDBJ whole genome shotgun (WGS) entry which is preliminary data.</text>
</comment>
<name>A0A934JMA5_9GAMM</name>
<reference evidence="2" key="1">
    <citation type="submission" date="2020-12" db="EMBL/GenBank/DDBJ databases">
        <title>Marinomonas arctica sp. nov., a psychrotolerant bacterium isolated from the Arctic.</title>
        <authorList>
            <person name="Zhang Y."/>
        </authorList>
    </citation>
    <scope>NUCLEOTIDE SEQUENCE</scope>
    <source>
        <strain evidence="2">C1424</strain>
    </source>
</reference>
<dbReference type="AlphaFoldDB" id="A0A934JMA5"/>
<dbReference type="EMBL" id="JAEMNX010000001">
    <property type="protein sequence ID" value="MBJ7536133.1"/>
    <property type="molecule type" value="Genomic_DNA"/>
</dbReference>
<sequence>MNTQLKAALFSQDNGFYKEIRANSAIEKEARINVYRNNIFVSLMDALADIFPVTQALVGEDFFRAMAREYILLHQPQSPVISEYGDTFSDFIHHFEPAQSLPFLGGLAKLEHSLLQLTNEQEYNTLEREQIAAAFENASDPAQLILALPPSSKVCTCPFAIGSIYQAHQSDATHKLRDIKTTNSEHLLLAKSHIYAKLYIISQNEAIFINNLLQGKVLGEAVPDNDNFDLGASLAKLIDWKLLIQVSEPSI</sequence>
<dbReference type="Proteomes" id="UP000628710">
    <property type="component" value="Unassembled WGS sequence"/>
</dbReference>
<gene>
    <name evidence="2" type="ORF">I8J31_00420</name>
</gene>
<protein>
    <submittedName>
        <fullName evidence="2">DNA-binding domain-containing protein</fullName>
    </submittedName>
</protein>
<proteinExistence type="predicted"/>
<evidence type="ECO:0000259" key="1">
    <source>
        <dbReference type="Pfam" id="PF09836"/>
    </source>
</evidence>
<dbReference type="Pfam" id="PF09836">
    <property type="entry name" value="DUF2063"/>
    <property type="match status" value="1"/>
</dbReference>